<dbReference type="EMBL" id="CP002109">
    <property type="protein sequence ID" value="ADL02966.1"/>
    <property type="molecule type" value="Genomic_DNA"/>
</dbReference>
<dbReference type="STRING" id="610130.Closa_0329"/>
<name>D9R2X6_LACSW</name>
<dbReference type="OrthoDB" id="307526at2"/>
<dbReference type="Proteomes" id="UP000001662">
    <property type="component" value="Chromosome"/>
</dbReference>
<sequence length="159" mass="18565">MNENYRIARLNIDSIKKYGALDLVWKIFEEFEAPDYPDEGIEEFRKFLDFETIKQKISRNEMFFWGCFSGDAIVGVIAARQPCHISLLFVNKEHHRRGIGRELFHTVTSFYAAAGIHQEITVHSSPYAVEVYHKLGFVDTDTEQLLNGIRFTPMKYILR</sequence>
<evidence type="ECO:0000259" key="1">
    <source>
        <dbReference type="PROSITE" id="PS51186"/>
    </source>
</evidence>
<dbReference type="PaxDb" id="610130-Closa_0329"/>
<gene>
    <name evidence="2" type="ordered locus">Closa_0329</name>
</gene>
<dbReference type="Gene3D" id="3.40.630.30">
    <property type="match status" value="1"/>
</dbReference>
<dbReference type="CDD" id="cd04301">
    <property type="entry name" value="NAT_SF"/>
    <property type="match status" value="1"/>
</dbReference>
<organism evidence="2 3">
    <name type="scientific">Lacrimispora saccharolytica (strain ATCC 35040 / DSM 2544 / NRCC 2533 / WM1)</name>
    <name type="common">Clostridium saccharolyticum</name>
    <dbReference type="NCBI Taxonomy" id="610130"/>
    <lineage>
        <taxon>Bacteria</taxon>
        <taxon>Bacillati</taxon>
        <taxon>Bacillota</taxon>
        <taxon>Clostridia</taxon>
        <taxon>Lachnospirales</taxon>
        <taxon>Lachnospiraceae</taxon>
        <taxon>Lacrimispora</taxon>
    </lineage>
</organism>
<dbReference type="RefSeq" id="WP_013271064.1">
    <property type="nucleotide sequence ID" value="NC_014376.1"/>
</dbReference>
<evidence type="ECO:0000313" key="3">
    <source>
        <dbReference type="Proteomes" id="UP000001662"/>
    </source>
</evidence>
<dbReference type="SUPFAM" id="SSF55729">
    <property type="entry name" value="Acyl-CoA N-acyltransferases (Nat)"/>
    <property type="match status" value="1"/>
</dbReference>
<dbReference type="PROSITE" id="PS51186">
    <property type="entry name" value="GNAT"/>
    <property type="match status" value="1"/>
</dbReference>
<evidence type="ECO:0000313" key="2">
    <source>
        <dbReference type="EMBL" id="ADL02966.1"/>
    </source>
</evidence>
<dbReference type="KEGG" id="csh:Closa_0329"/>
<dbReference type="AlphaFoldDB" id="D9R2X6"/>
<dbReference type="PANTHER" id="PTHR43451">
    <property type="entry name" value="ACETYLTRANSFERASE (GNAT) FAMILY PROTEIN"/>
    <property type="match status" value="1"/>
</dbReference>
<accession>D9R2X6</accession>
<reference evidence="2" key="1">
    <citation type="submission" date="2010-07" db="EMBL/GenBank/DDBJ databases">
        <title>Complete sequence of Clostridium saccharolyticum WM1.</title>
        <authorList>
            <consortium name="US DOE Joint Genome Institute"/>
            <person name="Lucas S."/>
            <person name="Copeland A."/>
            <person name="Lapidus A."/>
            <person name="Cheng J.-F."/>
            <person name="Bruce D."/>
            <person name="Goodwin L."/>
            <person name="Pitluck S."/>
            <person name="Chertkov O."/>
            <person name="Detter J.C."/>
            <person name="Han C."/>
            <person name="Tapia R."/>
            <person name="Land M."/>
            <person name="Hauser L."/>
            <person name="Chang Y.-J."/>
            <person name="Jeffries C."/>
            <person name="Kyrpides N."/>
            <person name="Ivanova N."/>
            <person name="Mikhailova N."/>
            <person name="Mouttaki H."/>
            <person name="Lin L."/>
            <person name="Zhou J."/>
            <person name="Hemme C.L."/>
            <person name="Woyke T."/>
        </authorList>
    </citation>
    <scope>NUCLEOTIDE SEQUENCE [LARGE SCALE GENOMIC DNA]</scope>
    <source>
        <strain evidence="2">WM1</strain>
    </source>
</reference>
<protein>
    <submittedName>
        <fullName evidence="2">GCN5-related N-acetyltransferase</fullName>
    </submittedName>
</protein>
<dbReference type="InterPro" id="IPR000182">
    <property type="entry name" value="GNAT_dom"/>
</dbReference>
<feature type="domain" description="N-acetyltransferase" evidence="1">
    <location>
        <begin position="10"/>
        <end position="159"/>
    </location>
</feature>
<dbReference type="HOGENOM" id="CLU_120448_0_0_9"/>
<keyword evidence="3" id="KW-1185">Reference proteome</keyword>
<dbReference type="PANTHER" id="PTHR43451:SF1">
    <property type="entry name" value="ACETYLTRANSFERASE"/>
    <property type="match status" value="1"/>
</dbReference>
<dbReference type="GO" id="GO:0016747">
    <property type="term" value="F:acyltransferase activity, transferring groups other than amino-acyl groups"/>
    <property type="evidence" value="ECO:0007669"/>
    <property type="project" value="InterPro"/>
</dbReference>
<dbReference type="eggNOG" id="COG0454">
    <property type="taxonomic scope" value="Bacteria"/>
</dbReference>
<proteinExistence type="predicted"/>
<dbReference type="InterPro" id="IPR016181">
    <property type="entry name" value="Acyl_CoA_acyltransferase"/>
</dbReference>
<dbReference type="Pfam" id="PF13673">
    <property type="entry name" value="Acetyltransf_10"/>
    <property type="match status" value="1"/>
</dbReference>
<dbReference type="InterPro" id="IPR052564">
    <property type="entry name" value="N-acetyltrans/Recomb-assoc"/>
</dbReference>